<dbReference type="Proteomes" id="UP000094527">
    <property type="component" value="Unassembled WGS sequence"/>
</dbReference>
<dbReference type="SMART" id="SM00355">
    <property type="entry name" value="ZnF_C2H2"/>
    <property type="match status" value="7"/>
</dbReference>
<feature type="domain" description="C2H2-type" evidence="6">
    <location>
        <begin position="19"/>
        <end position="48"/>
    </location>
</feature>
<dbReference type="OrthoDB" id="5945507at2759"/>
<dbReference type="PANTHER" id="PTHR14003">
    <property type="entry name" value="TRANSCRIPTIONAL REPRESSOR PROTEIN YY"/>
    <property type="match status" value="1"/>
</dbReference>
<comment type="caution">
    <text evidence="7">The sequence shown here is derived from an EMBL/GenBank/DDBJ whole genome shotgun (WGS) entry which is preliminary data.</text>
</comment>
<evidence type="ECO:0000256" key="3">
    <source>
        <dbReference type="ARBA" id="ARBA00022771"/>
    </source>
</evidence>
<keyword evidence="8" id="KW-1185">Reference proteome</keyword>
<evidence type="ECO:0000256" key="1">
    <source>
        <dbReference type="ARBA" id="ARBA00022723"/>
    </source>
</evidence>
<dbReference type="GO" id="GO:0000981">
    <property type="term" value="F:DNA-binding transcription factor activity, RNA polymerase II-specific"/>
    <property type="evidence" value="ECO:0007669"/>
    <property type="project" value="TreeGrafter"/>
</dbReference>
<dbReference type="FunFam" id="3.30.160.60:FF:000007">
    <property type="entry name" value="Basic krueppel-like factor 3"/>
    <property type="match status" value="1"/>
</dbReference>
<dbReference type="AlphaFoldDB" id="A0A1D2MKU5"/>
<dbReference type="GO" id="GO:0000978">
    <property type="term" value="F:RNA polymerase II cis-regulatory region sequence-specific DNA binding"/>
    <property type="evidence" value="ECO:0007669"/>
    <property type="project" value="TreeGrafter"/>
</dbReference>
<evidence type="ECO:0000256" key="5">
    <source>
        <dbReference type="PROSITE-ProRule" id="PRU00042"/>
    </source>
</evidence>
<dbReference type="PANTHER" id="PTHR14003:SF19">
    <property type="entry name" value="YY2 TRANSCRIPTION FACTOR"/>
    <property type="match status" value="1"/>
</dbReference>
<dbReference type="EMBL" id="LJIJ01000969">
    <property type="protein sequence ID" value="ODM93492.1"/>
    <property type="molecule type" value="Genomic_DNA"/>
</dbReference>
<evidence type="ECO:0000259" key="6">
    <source>
        <dbReference type="PROSITE" id="PS50157"/>
    </source>
</evidence>
<dbReference type="GO" id="GO:0008270">
    <property type="term" value="F:zinc ion binding"/>
    <property type="evidence" value="ECO:0007669"/>
    <property type="project" value="UniProtKB-KW"/>
</dbReference>
<feature type="domain" description="C2H2-type" evidence="6">
    <location>
        <begin position="294"/>
        <end position="323"/>
    </location>
</feature>
<dbReference type="GO" id="GO:0000785">
    <property type="term" value="C:chromatin"/>
    <property type="evidence" value="ECO:0007669"/>
    <property type="project" value="TreeGrafter"/>
</dbReference>
<gene>
    <name evidence="7" type="ORF">Ocin01_13190</name>
</gene>
<dbReference type="SUPFAM" id="SSF57667">
    <property type="entry name" value="beta-beta-alpha zinc fingers"/>
    <property type="match status" value="3"/>
</dbReference>
<keyword evidence="2" id="KW-0677">Repeat</keyword>
<feature type="domain" description="C2H2-type" evidence="6">
    <location>
        <begin position="66"/>
        <end position="96"/>
    </location>
</feature>
<feature type="non-terminal residue" evidence="7">
    <location>
        <position position="1"/>
    </location>
</feature>
<dbReference type="STRING" id="48709.A0A1D2MKU5"/>
<dbReference type="PROSITE" id="PS50157">
    <property type="entry name" value="ZINC_FINGER_C2H2_2"/>
    <property type="match status" value="4"/>
</dbReference>
<dbReference type="Gene3D" id="3.30.160.60">
    <property type="entry name" value="Classic Zinc Finger"/>
    <property type="match status" value="5"/>
</dbReference>
<accession>A0A1D2MKU5</accession>
<keyword evidence="3 5" id="KW-0863">Zinc-finger</keyword>
<name>A0A1D2MKU5_ORCCI</name>
<sequence>ACVTMNQKDDNTSQLVRLYLCDFERCLKSYTRRRNLIAHQRTHMGDRPYRCSWENHRKTHNGEKPFCCGWEGGCSFKFRSNEDLKRHYRTHKQENPFLCQYCPAHFPERLRKSVQISTKQFNILRKLYSVTHGNQTLSTEPFVQFTTETSDRGPDTNGEVTLIVWECSICLVVFISDNEKELSTHMSDAHQQLLAFQCVICSKKLKTMENVRSHMFIIHGKLLHKNKDLVREDIVSLSFLEETTHESREKAVKSQSHSVCDRDIDTESRTPGSTGVMTNDLIQEVHNSPKMGNYKCGFQKCDKVFVRKYSLVEHERVHTGDKPYHCSWPGCEWKFAQSGNCLRHYKTHTKRVYVKCEMCQKTLRPEYLKKHKRTIHGIFESQPTVRPCSTSVTES</sequence>
<feature type="domain" description="C2H2-type" evidence="6">
    <location>
        <begin position="324"/>
        <end position="349"/>
    </location>
</feature>
<protein>
    <submittedName>
        <fullName evidence="7">Putative zinc finger protein</fullName>
    </submittedName>
</protein>
<organism evidence="7 8">
    <name type="scientific">Orchesella cincta</name>
    <name type="common">Springtail</name>
    <name type="synonym">Podura cincta</name>
    <dbReference type="NCBI Taxonomy" id="48709"/>
    <lineage>
        <taxon>Eukaryota</taxon>
        <taxon>Metazoa</taxon>
        <taxon>Ecdysozoa</taxon>
        <taxon>Arthropoda</taxon>
        <taxon>Hexapoda</taxon>
        <taxon>Collembola</taxon>
        <taxon>Entomobryomorpha</taxon>
        <taxon>Entomobryoidea</taxon>
        <taxon>Orchesellidae</taxon>
        <taxon>Orchesellinae</taxon>
        <taxon>Orchesella</taxon>
    </lineage>
</organism>
<keyword evidence="4" id="KW-0862">Zinc</keyword>
<keyword evidence="1" id="KW-0479">Metal-binding</keyword>
<dbReference type="PROSITE" id="PS00028">
    <property type="entry name" value="ZINC_FINGER_C2H2_1"/>
    <property type="match status" value="4"/>
</dbReference>
<reference evidence="7 8" key="1">
    <citation type="journal article" date="2016" name="Genome Biol. Evol.">
        <title>Gene Family Evolution Reflects Adaptation to Soil Environmental Stressors in the Genome of the Collembolan Orchesella cincta.</title>
        <authorList>
            <person name="Faddeeva-Vakhrusheva A."/>
            <person name="Derks M.F."/>
            <person name="Anvar S.Y."/>
            <person name="Agamennone V."/>
            <person name="Suring W."/>
            <person name="Smit S."/>
            <person name="van Straalen N.M."/>
            <person name="Roelofs D."/>
        </authorList>
    </citation>
    <scope>NUCLEOTIDE SEQUENCE [LARGE SCALE GENOMIC DNA]</scope>
    <source>
        <tissue evidence="7">Mixed pool</tissue>
    </source>
</reference>
<dbReference type="GO" id="GO:0031519">
    <property type="term" value="C:PcG protein complex"/>
    <property type="evidence" value="ECO:0007669"/>
    <property type="project" value="TreeGrafter"/>
</dbReference>
<dbReference type="InterPro" id="IPR036236">
    <property type="entry name" value="Znf_C2H2_sf"/>
</dbReference>
<feature type="non-terminal residue" evidence="7">
    <location>
        <position position="395"/>
    </location>
</feature>
<evidence type="ECO:0000256" key="4">
    <source>
        <dbReference type="ARBA" id="ARBA00022833"/>
    </source>
</evidence>
<dbReference type="InterPro" id="IPR013087">
    <property type="entry name" value="Znf_C2H2_type"/>
</dbReference>
<evidence type="ECO:0000313" key="8">
    <source>
        <dbReference type="Proteomes" id="UP000094527"/>
    </source>
</evidence>
<evidence type="ECO:0000313" key="7">
    <source>
        <dbReference type="EMBL" id="ODM93492.1"/>
    </source>
</evidence>
<dbReference type="GO" id="GO:0005667">
    <property type="term" value="C:transcription regulator complex"/>
    <property type="evidence" value="ECO:0007669"/>
    <property type="project" value="TreeGrafter"/>
</dbReference>
<proteinExistence type="predicted"/>
<dbReference type="Pfam" id="PF00096">
    <property type="entry name" value="zf-C2H2"/>
    <property type="match status" value="3"/>
</dbReference>
<evidence type="ECO:0000256" key="2">
    <source>
        <dbReference type="ARBA" id="ARBA00022737"/>
    </source>
</evidence>